<sequence length="319" mass="35916">MIWGSTKIKKLESIEFIAENELMPFYPKIDEFLNQINQIILDKNQQTKLALCGLLAGGHVLFEDLPGLGKTTLASSLSHLTGLDFQRIQFTNDMLASDVIGINMFNQKEHQFEFKHGPIFTQILLADEINRCSPKTQSALLEAMEEGFVTVDGTRYELPKPFWVVATQNPLFQSGTYALPESQLDRFLMRLSLGYPSRSAEKILLQQSSRHTLIQSLSAVFSQMEILKLQERVKHISVNDVALDYILDLTEETRKERHGLSTRGVLALKQAAQAHALVEKRNYVIADDIQAVFVAVTAHRLGLGETEACNLMQRVSVRG</sequence>
<dbReference type="InterPro" id="IPR011703">
    <property type="entry name" value="ATPase_AAA-3"/>
</dbReference>
<dbReference type="Gene3D" id="3.40.50.300">
    <property type="entry name" value="P-loop containing nucleotide triphosphate hydrolases"/>
    <property type="match status" value="1"/>
</dbReference>
<accession>A0A1Y3CJR1</accession>
<dbReference type="EMBL" id="NEGB01000003">
    <property type="protein sequence ID" value="OTG66094.1"/>
    <property type="molecule type" value="Genomic_DNA"/>
</dbReference>
<proteinExistence type="predicted"/>
<dbReference type="STRING" id="1977882.B9T28_06775"/>
<name>A0A1Y3CJR1_9GAMM</name>
<dbReference type="PANTHER" id="PTHR42759:SF5">
    <property type="entry name" value="METHANOL DEHYDROGENASE REGULATOR"/>
    <property type="match status" value="1"/>
</dbReference>
<feature type="domain" description="ChlI/MoxR AAA lid" evidence="2">
    <location>
        <begin position="257"/>
        <end position="302"/>
    </location>
</feature>
<evidence type="ECO:0000259" key="2">
    <source>
        <dbReference type="Pfam" id="PF17863"/>
    </source>
</evidence>
<dbReference type="GO" id="GO:0005524">
    <property type="term" value="F:ATP binding"/>
    <property type="evidence" value="ECO:0007669"/>
    <property type="project" value="InterPro"/>
</dbReference>
<organism evidence="3 4">
    <name type="scientific">Acinetobacter silvestris</name>
    <dbReference type="NCBI Taxonomy" id="1977882"/>
    <lineage>
        <taxon>Bacteria</taxon>
        <taxon>Pseudomonadati</taxon>
        <taxon>Pseudomonadota</taxon>
        <taxon>Gammaproteobacteria</taxon>
        <taxon>Moraxellales</taxon>
        <taxon>Moraxellaceae</taxon>
        <taxon>Acinetobacter</taxon>
    </lineage>
</organism>
<dbReference type="Pfam" id="PF17863">
    <property type="entry name" value="AAA_lid_2"/>
    <property type="match status" value="1"/>
</dbReference>
<dbReference type="InterPro" id="IPR027417">
    <property type="entry name" value="P-loop_NTPase"/>
</dbReference>
<comment type="caution">
    <text evidence="3">The sequence shown here is derived from an EMBL/GenBank/DDBJ whole genome shotgun (WGS) entry which is preliminary data.</text>
</comment>
<evidence type="ECO:0000259" key="1">
    <source>
        <dbReference type="Pfam" id="PF07726"/>
    </source>
</evidence>
<reference evidence="3 4" key="1">
    <citation type="submission" date="2017-04" db="EMBL/GenBank/DDBJ databases">
        <title>High diversity of culturable Acinetobacter species in natural soil and water ecosystems.</title>
        <authorList>
            <person name="Nemec A."/>
            <person name="Radolfova-Krizova L."/>
        </authorList>
    </citation>
    <scope>NUCLEOTIDE SEQUENCE [LARGE SCALE GENOMIC DNA]</scope>
    <source>
        <strain evidence="3 4">ANC 4999</strain>
    </source>
</reference>
<dbReference type="InterPro" id="IPR050764">
    <property type="entry name" value="CbbQ/NirQ/NorQ/GpvN"/>
</dbReference>
<dbReference type="RefSeq" id="WP_252053537.1">
    <property type="nucleotide sequence ID" value="NZ_NEGB01000003.1"/>
</dbReference>
<dbReference type="Proteomes" id="UP000242765">
    <property type="component" value="Unassembled WGS sequence"/>
</dbReference>
<dbReference type="SUPFAM" id="SSF52540">
    <property type="entry name" value="P-loop containing nucleoside triphosphate hydrolases"/>
    <property type="match status" value="1"/>
</dbReference>
<dbReference type="AlphaFoldDB" id="A0A1Y3CJR1"/>
<dbReference type="PIRSF" id="PIRSF002849">
    <property type="entry name" value="AAA_ATPase_chaperone_MoxR_prd"/>
    <property type="match status" value="1"/>
</dbReference>
<dbReference type="InterPro" id="IPR041628">
    <property type="entry name" value="ChlI/MoxR_AAA_lid"/>
</dbReference>
<dbReference type="PANTHER" id="PTHR42759">
    <property type="entry name" value="MOXR FAMILY PROTEIN"/>
    <property type="match status" value="1"/>
</dbReference>
<keyword evidence="4" id="KW-1185">Reference proteome</keyword>
<protein>
    <submittedName>
        <fullName evidence="3">AAA family ATPase</fullName>
    </submittedName>
</protein>
<dbReference type="Gene3D" id="1.10.8.80">
    <property type="entry name" value="Magnesium chelatase subunit I, C-Terminal domain"/>
    <property type="match status" value="1"/>
</dbReference>
<feature type="domain" description="ATPase AAA-3" evidence="1">
    <location>
        <begin position="59"/>
        <end position="189"/>
    </location>
</feature>
<evidence type="ECO:0000313" key="3">
    <source>
        <dbReference type="EMBL" id="OTG66094.1"/>
    </source>
</evidence>
<evidence type="ECO:0000313" key="4">
    <source>
        <dbReference type="Proteomes" id="UP000242765"/>
    </source>
</evidence>
<dbReference type="Pfam" id="PF07726">
    <property type="entry name" value="AAA_3"/>
    <property type="match status" value="1"/>
</dbReference>
<dbReference type="CDD" id="cd00009">
    <property type="entry name" value="AAA"/>
    <property type="match status" value="1"/>
</dbReference>
<gene>
    <name evidence="3" type="ORF">B9T28_06775</name>
</gene>
<dbReference type="GO" id="GO:0016887">
    <property type="term" value="F:ATP hydrolysis activity"/>
    <property type="evidence" value="ECO:0007669"/>
    <property type="project" value="InterPro"/>
</dbReference>